<keyword evidence="1" id="KW-1133">Transmembrane helix</keyword>
<reference evidence="2" key="1">
    <citation type="journal article" date="2016" name="Arch. Virol.">
        <title>The comparative analysis of complete genome sequences from two South African betabaculoviruses: Phthorimaea operculella granulovirus and Plutella xylostella granulovirus.</title>
        <authorList>
            <person name="Jukes M.D."/>
            <person name="Motsoeneng B.M."/>
            <person name="Knox C.M."/>
            <person name="Hill M.P."/>
            <person name="Moore S.D."/>
        </authorList>
    </citation>
    <scope>NUCLEOTIDE SEQUENCE</scope>
    <source>
        <strain evidence="2">SA</strain>
    </source>
</reference>
<keyword evidence="1" id="KW-0812">Transmembrane</keyword>
<keyword evidence="1" id="KW-0472">Membrane</keyword>
<name>A0A1B2CSI3_9BBAC</name>
<protein>
    <submittedName>
        <fullName evidence="2">PlxyGVORF88 protein</fullName>
    </submittedName>
</protein>
<proteinExistence type="predicted"/>
<evidence type="ECO:0000256" key="1">
    <source>
        <dbReference type="SAM" id="Phobius"/>
    </source>
</evidence>
<sequence>MNTKIYVPFDKLNAADAVRPIPLKLAYKNEEAVYSNAEQAPQFTMFTLIVCCITIVVVILLVSYFIINSFDDIDFDLDIPDIDFDEEEL</sequence>
<accession>A0A1B2CSI3</accession>
<dbReference type="EMBL" id="KU666537">
    <property type="protein sequence ID" value="ANY57607.1"/>
    <property type="molecule type" value="Genomic_DNA"/>
</dbReference>
<evidence type="ECO:0000313" key="2">
    <source>
        <dbReference type="EMBL" id="ANY57607.1"/>
    </source>
</evidence>
<gene>
    <name evidence="2" type="primary">PlxyGV088</name>
</gene>
<organism evidence="2">
    <name type="scientific">Plutella xylostella granulovirus</name>
    <dbReference type="NCBI Taxonomy" id="98383"/>
    <lineage>
        <taxon>Viruses</taxon>
        <taxon>Viruses incertae sedis</taxon>
        <taxon>Naldaviricetes</taxon>
        <taxon>Lefavirales</taxon>
        <taxon>Baculoviridae</taxon>
        <taxon>Betabaculovirus</taxon>
        <taxon>Betabaculovirus pluxylostellae</taxon>
    </lineage>
</organism>
<feature type="transmembrane region" description="Helical" evidence="1">
    <location>
        <begin position="43"/>
        <end position="67"/>
    </location>
</feature>